<organism evidence="2 3">
    <name type="scientific">Pseudocercospora fijiensis (strain CIRAD86)</name>
    <name type="common">Black leaf streak disease fungus</name>
    <name type="synonym">Mycosphaerella fijiensis</name>
    <dbReference type="NCBI Taxonomy" id="383855"/>
    <lineage>
        <taxon>Eukaryota</taxon>
        <taxon>Fungi</taxon>
        <taxon>Dikarya</taxon>
        <taxon>Ascomycota</taxon>
        <taxon>Pezizomycotina</taxon>
        <taxon>Dothideomycetes</taxon>
        <taxon>Dothideomycetidae</taxon>
        <taxon>Mycosphaerellales</taxon>
        <taxon>Mycosphaerellaceae</taxon>
        <taxon>Pseudocercospora</taxon>
    </lineage>
</organism>
<dbReference type="OrthoDB" id="10464944at2759"/>
<dbReference type="Proteomes" id="UP000016932">
    <property type="component" value="Unassembled WGS sequence"/>
</dbReference>
<dbReference type="RefSeq" id="XP_007923322.1">
    <property type="nucleotide sequence ID" value="XM_007925131.1"/>
</dbReference>
<dbReference type="VEuPathDB" id="FungiDB:MYCFIDRAFT_214021"/>
<feature type="compositionally biased region" description="Polar residues" evidence="1">
    <location>
        <begin position="316"/>
        <end position="334"/>
    </location>
</feature>
<dbReference type="KEGG" id="pfj:MYCFIDRAFT_214021"/>
<dbReference type="GeneID" id="19337991"/>
<evidence type="ECO:0000313" key="2">
    <source>
        <dbReference type="EMBL" id="EME85839.1"/>
    </source>
</evidence>
<feature type="compositionally biased region" description="Basic and acidic residues" evidence="1">
    <location>
        <begin position="298"/>
        <end position="315"/>
    </location>
</feature>
<sequence>MANDGCSLTSSGRKLRRSPSSRDQTIRAVYDSDQSASLSAQHTQRNAQQQLSSPPTQRVQYLGSAGSMPASQQHTSPSQRASHTSQIPAPTSSGRANVRIHGCGPPPYQASPSAWRPDDEMGTESNMMDCEQSQNDLVAARNHDSQPFQSSHLYAQQENDNRRHFNPIRLYATEVRPAASFAFDMTPVPRPQLHDQVSNLGGCTCADRNCPLIHYDGPESVSAKDYHYEVVPNTARYVSTAELTAAYLNPHADPYAASRAPREFEQDWHAKEQYTRPFLYDADRARGARSLSGGPGGSRDRRRPEQRHAHERGADTSRTTDFSEPRSPQRSTTIHRVGSRAPPGQNPDCLEERDVAMMEVRSPGRLGVQIIEAAGKWRYGEGGA</sequence>
<evidence type="ECO:0000256" key="1">
    <source>
        <dbReference type="SAM" id="MobiDB-lite"/>
    </source>
</evidence>
<feature type="compositionally biased region" description="Polar residues" evidence="1">
    <location>
        <begin position="32"/>
        <end position="59"/>
    </location>
</feature>
<dbReference type="EMBL" id="KB446556">
    <property type="protein sequence ID" value="EME85839.1"/>
    <property type="molecule type" value="Genomic_DNA"/>
</dbReference>
<proteinExistence type="predicted"/>
<reference evidence="2 3" key="1">
    <citation type="journal article" date="2012" name="PLoS Pathog.">
        <title>Diverse lifestyles and strategies of plant pathogenesis encoded in the genomes of eighteen Dothideomycetes fungi.</title>
        <authorList>
            <person name="Ohm R.A."/>
            <person name="Feau N."/>
            <person name="Henrissat B."/>
            <person name="Schoch C.L."/>
            <person name="Horwitz B.A."/>
            <person name="Barry K.W."/>
            <person name="Condon B.J."/>
            <person name="Copeland A.C."/>
            <person name="Dhillon B."/>
            <person name="Glaser F."/>
            <person name="Hesse C.N."/>
            <person name="Kosti I."/>
            <person name="LaButti K."/>
            <person name="Lindquist E.A."/>
            <person name="Lucas S."/>
            <person name="Salamov A.A."/>
            <person name="Bradshaw R.E."/>
            <person name="Ciuffetti L."/>
            <person name="Hamelin R.C."/>
            <person name="Kema G.H.J."/>
            <person name="Lawrence C."/>
            <person name="Scott J.A."/>
            <person name="Spatafora J.W."/>
            <person name="Turgeon B.G."/>
            <person name="de Wit P.J.G.M."/>
            <person name="Zhong S."/>
            <person name="Goodwin S.B."/>
            <person name="Grigoriev I.V."/>
        </authorList>
    </citation>
    <scope>NUCLEOTIDE SEQUENCE [LARGE SCALE GENOMIC DNA]</scope>
    <source>
        <strain evidence="2 3">CIRAD86</strain>
    </source>
</reference>
<dbReference type="AlphaFoldDB" id="M3A411"/>
<feature type="compositionally biased region" description="Polar residues" evidence="1">
    <location>
        <begin position="69"/>
        <end position="95"/>
    </location>
</feature>
<accession>M3A411</accession>
<keyword evidence="3" id="KW-1185">Reference proteome</keyword>
<name>M3A411_PSEFD</name>
<feature type="region of interest" description="Disordered" evidence="1">
    <location>
        <begin position="279"/>
        <end position="348"/>
    </location>
</feature>
<feature type="compositionally biased region" description="Polar residues" evidence="1">
    <location>
        <begin position="1"/>
        <end position="12"/>
    </location>
</feature>
<gene>
    <name evidence="2" type="ORF">MYCFIDRAFT_214021</name>
</gene>
<dbReference type="HOGENOM" id="CLU_719867_0_0_1"/>
<protein>
    <submittedName>
        <fullName evidence="2">Uncharacterized protein</fullName>
    </submittedName>
</protein>
<feature type="region of interest" description="Disordered" evidence="1">
    <location>
        <begin position="1"/>
        <end position="95"/>
    </location>
</feature>
<evidence type="ECO:0000313" key="3">
    <source>
        <dbReference type="Proteomes" id="UP000016932"/>
    </source>
</evidence>